<gene>
    <name evidence="2" type="ORF">DW858_02935</name>
    <name evidence="1" type="ORF">ERS852490_02316</name>
</gene>
<reference evidence="2 4" key="2">
    <citation type="submission" date="2018-08" db="EMBL/GenBank/DDBJ databases">
        <title>A genome reference for cultivated species of the human gut microbiota.</title>
        <authorList>
            <person name="Zou Y."/>
            <person name="Xue W."/>
            <person name="Luo G."/>
        </authorList>
    </citation>
    <scope>NUCLEOTIDE SEQUENCE [LARGE SCALE GENOMIC DNA]</scope>
    <source>
        <strain evidence="2 4">AM37-3BH</strain>
    </source>
</reference>
<sequence>MNILVIGEKLFTDYALQALDDTAHMVDVYYWDGTFGPELLMDSGINDYDSIVVMFDDDKLSADITVMIKTIVTNDSCTVFDYILWHKAMLPAMRADLVMSNPLHHSYDGLILGLSHAEVGILADRLQGHYANLAVSSQDIYYNYKTLEYCIDNYWEKIKDLKHIIIDMYDYEYFNFDTSLAKNIYRYFMWGGYNLDEHNMTRNKIYKNSLEEVRNYLLYSKYKGLDISKLGMWKDLFPDTYYMNGYADYRGVNRVEQRMEMITDRLVEEYEVTSSTVRNEYPETISENVSVMNDMLALIYSKWPDIKVNIILLPIYKGILDKREPYYIKWKEQFMGVIENLSNRYPFRFTSYLEDEMTEDKKYYYDKDHLNYLGAYVFTQKLKQMLGEQF</sequence>
<dbReference type="AlphaFoldDB" id="A0A174YYJ9"/>
<organism evidence="1 3">
    <name type="scientific">Lachnospira eligens</name>
    <dbReference type="NCBI Taxonomy" id="39485"/>
    <lineage>
        <taxon>Bacteria</taxon>
        <taxon>Bacillati</taxon>
        <taxon>Bacillota</taxon>
        <taxon>Clostridia</taxon>
        <taxon>Lachnospirales</taxon>
        <taxon>Lachnospiraceae</taxon>
        <taxon>Lachnospira</taxon>
    </lineage>
</organism>
<dbReference type="EMBL" id="CZBU01000005">
    <property type="protein sequence ID" value="CUQ78667.1"/>
    <property type="molecule type" value="Genomic_DNA"/>
</dbReference>
<name>A0A174YYJ9_9FIRM</name>
<evidence type="ECO:0000313" key="1">
    <source>
        <dbReference type="EMBL" id="CUQ78667.1"/>
    </source>
</evidence>
<dbReference type="Proteomes" id="UP000095621">
    <property type="component" value="Unassembled WGS sequence"/>
</dbReference>
<dbReference type="Proteomes" id="UP000285844">
    <property type="component" value="Unassembled WGS sequence"/>
</dbReference>
<dbReference type="SUPFAM" id="SSF52266">
    <property type="entry name" value="SGNH hydrolase"/>
    <property type="match status" value="1"/>
</dbReference>
<dbReference type="OrthoDB" id="1885963at2"/>
<protein>
    <submittedName>
        <fullName evidence="1">Uncharacterized protein</fullName>
    </submittedName>
</protein>
<evidence type="ECO:0000313" key="4">
    <source>
        <dbReference type="Proteomes" id="UP000285844"/>
    </source>
</evidence>
<dbReference type="RefSeq" id="WP_055216151.1">
    <property type="nucleotide sequence ID" value="NZ_CZBU01000005.1"/>
</dbReference>
<reference evidence="1 3" key="1">
    <citation type="submission" date="2015-09" db="EMBL/GenBank/DDBJ databases">
        <authorList>
            <consortium name="Pathogen Informatics"/>
        </authorList>
    </citation>
    <scope>NUCLEOTIDE SEQUENCE [LARGE SCALE GENOMIC DNA]</scope>
    <source>
        <strain evidence="1 3">2789STDY5834875</strain>
    </source>
</reference>
<proteinExistence type="predicted"/>
<accession>A0A174YYJ9</accession>
<evidence type="ECO:0000313" key="2">
    <source>
        <dbReference type="EMBL" id="RHC14788.1"/>
    </source>
</evidence>
<evidence type="ECO:0000313" key="3">
    <source>
        <dbReference type="Proteomes" id="UP000095621"/>
    </source>
</evidence>
<dbReference type="EMBL" id="QSHM01000002">
    <property type="protein sequence ID" value="RHC14788.1"/>
    <property type="molecule type" value="Genomic_DNA"/>
</dbReference>